<feature type="active site" description="Proton donor" evidence="1">
    <location>
        <position position="32"/>
    </location>
</feature>
<dbReference type="Proteomes" id="UP000314294">
    <property type="component" value="Unassembled WGS sequence"/>
</dbReference>
<dbReference type="OrthoDB" id="64220at2759"/>
<keyword evidence="2" id="KW-0378">Hydrolase</keyword>
<dbReference type="GO" id="GO:0046900">
    <property type="term" value="P:tetrahydrofolylpolyglutamate metabolic process"/>
    <property type="evidence" value="ECO:0007669"/>
    <property type="project" value="TreeGrafter"/>
</dbReference>
<evidence type="ECO:0000256" key="1">
    <source>
        <dbReference type="PIRSR" id="PIRSR615527-1"/>
    </source>
</evidence>
<dbReference type="PANTHER" id="PTHR11315">
    <property type="entry name" value="PROTEASE FAMILY C26 GAMMA-GLUTAMYL HYDROLASE"/>
    <property type="match status" value="1"/>
</dbReference>
<reference evidence="2 3" key="1">
    <citation type="submission" date="2019-03" db="EMBL/GenBank/DDBJ databases">
        <title>First draft genome of Liparis tanakae, snailfish: a comprehensive survey of snailfish specific genes.</title>
        <authorList>
            <person name="Kim W."/>
            <person name="Song I."/>
            <person name="Jeong J.-H."/>
            <person name="Kim D."/>
            <person name="Kim S."/>
            <person name="Ryu S."/>
            <person name="Song J.Y."/>
            <person name="Lee S.K."/>
        </authorList>
    </citation>
    <scope>NUCLEOTIDE SEQUENCE [LARGE SCALE GENOMIC DNA]</scope>
    <source>
        <tissue evidence="2">Muscle</tissue>
    </source>
</reference>
<dbReference type="PANTHER" id="PTHR11315:SF10">
    <property type="entry name" value="FOLATE GAMMA-GLUTAMYL HYDROLASE"/>
    <property type="match status" value="1"/>
</dbReference>
<protein>
    <submittedName>
        <fullName evidence="2">Gamma-glutamyl hydrolase</fullName>
    </submittedName>
</protein>
<proteinExistence type="predicted"/>
<gene>
    <name evidence="2" type="primary">Ggh_0</name>
    <name evidence="2" type="ORF">EYF80_056239</name>
</gene>
<dbReference type="Gene3D" id="3.40.50.880">
    <property type="match status" value="1"/>
</dbReference>
<evidence type="ECO:0000313" key="2">
    <source>
        <dbReference type="EMBL" id="TNN33599.1"/>
    </source>
</evidence>
<name>A0A4Z2EXP0_9TELE</name>
<dbReference type="EMBL" id="SRLO01002188">
    <property type="protein sequence ID" value="TNN33599.1"/>
    <property type="molecule type" value="Genomic_DNA"/>
</dbReference>
<comment type="caution">
    <text evidence="2">The sequence shown here is derived from an EMBL/GenBank/DDBJ whole genome shotgun (WGS) entry which is preliminary data.</text>
</comment>
<dbReference type="AlphaFoldDB" id="A0A4Z2EXP0"/>
<accession>A0A4Z2EXP0</accession>
<keyword evidence="3" id="KW-1185">Reference proteome</keyword>
<organism evidence="2 3">
    <name type="scientific">Liparis tanakae</name>
    <name type="common">Tanaka's snailfish</name>
    <dbReference type="NCBI Taxonomy" id="230148"/>
    <lineage>
        <taxon>Eukaryota</taxon>
        <taxon>Metazoa</taxon>
        <taxon>Chordata</taxon>
        <taxon>Craniata</taxon>
        <taxon>Vertebrata</taxon>
        <taxon>Euteleostomi</taxon>
        <taxon>Actinopterygii</taxon>
        <taxon>Neopterygii</taxon>
        <taxon>Teleostei</taxon>
        <taxon>Neoteleostei</taxon>
        <taxon>Acanthomorphata</taxon>
        <taxon>Eupercaria</taxon>
        <taxon>Perciformes</taxon>
        <taxon>Cottioidei</taxon>
        <taxon>Cottales</taxon>
        <taxon>Liparidae</taxon>
        <taxon>Liparis</taxon>
    </lineage>
</organism>
<evidence type="ECO:0000313" key="3">
    <source>
        <dbReference type="Proteomes" id="UP000314294"/>
    </source>
</evidence>
<dbReference type="GO" id="GO:0005773">
    <property type="term" value="C:vacuole"/>
    <property type="evidence" value="ECO:0007669"/>
    <property type="project" value="TreeGrafter"/>
</dbReference>
<dbReference type="GO" id="GO:0034722">
    <property type="term" value="F:gamma-glutamyl-peptidase activity"/>
    <property type="evidence" value="ECO:0007669"/>
    <property type="project" value="TreeGrafter"/>
</dbReference>
<dbReference type="InterPro" id="IPR015527">
    <property type="entry name" value="Pept_C26_g-glut_hydrolase"/>
</dbReference>
<dbReference type="InterPro" id="IPR029062">
    <property type="entry name" value="Class_I_gatase-like"/>
</dbReference>
<sequence>MTRALPVQTTPGTEERKMSGAHRYPLYAVQWHPEESSFEWIDKPGTVHSAAAVRASFYTGSFSVSEAMMKS</sequence>